<dbReference type="PANTHER" id="PTHR30203">
    <property type="entry name" value="OUTER MEMBRANE CATION EFFLUX PROTEIN"/>
    <property type="match status" value="1"/>
</dbReference>
<organism evidence="10 11">
    <name type="scientific">Paraherbaspirillum soli</name>
    <dbReference type="NCBI Taxonomy" id="631222"/>
    <lineage>
        <taxon>Bacteria</taxon>
        <taxon>Pseudomonadati</taxon>
        <taxon>Pseudomonadota</taxon>
        <taxon>Betaproteobacteria</taxon>
        <taxon>Burkholderiales</taxon>
        <taxon>Oxalobacteraceae</taxon>
        <taxon>Paraherbaspirillum</taxon>
    </lineage>
</organism>
<dbReference type="EMBL" id="JBHSMT010000005">
    <property type="protein sequence ID" value="MFC5472751.1"/>
    <property type="molecule type" value="Genomic_DNA"/>
</dbReference>
<keyword evidence="4 9" id="KW-0812">Transmembrane</keyword>
<reference evidence="11" key="1">
    <citation type="journal article" date="2019" name="Int. J. Syst. Evol. Microbiol.">
        <title>The Global Catalogue of Microorganisms (GCM) 10K type strain sequencing project: providing services to taxonomists for standard genome sequencing and annotation.</title>
        <authorList>
            <consortium name="The Broad Institute Genomics Platform"/>
            <consortium name="The Broad Institute Genome Sequencing Center for Infectious Disease"/>
            <person name="Wu L."/>
            <person name="Ma J."/>
        </authorList>
    </citation>
    <scope>NUCLEOTIDE SEQUENCE [LARGE SCALE GENOMIC DNA]</scope>
    <source>
        <strain evidence="11">JCM 17066</strain>
    </source>
</reference>
<dbReference type="NCBIfam" id="TIGR01845">
    <property type="entry name" value="outer_NodT"/>
    <property type="match status" value="1"/>
</dbReference>
<comment type="subcellular location">
    <subcellularLocation>
        <location evidence="9">Cell membrane</location>
        <topology evidence="9">Lipid-anchor</topology>
    </subcellularLocation>
    <subcellularLocation>
        <location evidence="1">Membrane</location>
    </subcellularLocation>
</comment>
<evidence type="ECO:0000256" key="3">
    <source>
        <dbReference type="ARBA" id="ARBA00022452"/>
    </source>
</evidence>
<dbReference type="Gene3D" id="1.20.1600.10">
    <property type="entry name" value="Outer membrane efflux proteins (OEP)"/>
    <property type="match status" value="1"/>
</dbReference>
<name>A0ABW0M573_9BURK</name>
<keyword evidence="8 9" id="KW-0449">Lipoprotein</keyword>
<dbReference type="RefSeq" id="WP_378994481.1">
    <property type="nucleotide sequence ID" value="NZ_JBHSMT010000005.1"/>
</dbReference>
<dbReference type="SUPFAM" id="SSF56954">
    <property type="entry name" value="Outer membrane efflux proteins (OEP)"/>
    <property type="match status" value="1"/>
</dbReference>
<evidence type="ECO:0000256" key="9">
    <source>
        <dbReference type="RuleBase" id="RU362097"/>
    </source>
</evidence>
<dbReference type="InterPro" id="IPR010131">
    <property type="entry name" value="MdtP/NodT-like"/>
</dbReference>
<dbReference type="Proteomes" id="UP001596045">
    <property type="component" value="Unassembled WGS sequence"/>
</dbReference>
<evidence type="ECO:0000256" key="8">
    <source>
        <dbReference type="ARBA" id="ARBA00023288"/>
    </source>
</evidence>
<dbReference type="PANTHER" id="PTHR30203:SF20">
    <property type="entry name" value="MULTIDRUG RESISTANCE OUTER MEMBRANE PROTEIN MDTP-RELATED"/>
    <property type="match status" value="1"/>
</dbReference>
<dbReference type="Pfam" id="PF02321">
    <property type="entry name" value="OEP"/>
    <property type="match status" value="2"/>
</dbReference>
<keyword evidence="11" id="KW-1185">Reference proteome</keyword>
<sequence length="494" mass="52051">MTAVNFSRSLTSRRVFNACLAVSFLAMGGCAQIPSLGVAPTLKPVEQLESAKSFSSASVAWPGDHWWEAYGDPQLNALVEEALRGSPNLELAQARLRTAEATVQGAGAPLMPEVSANASLAEAKQSYNYLMPRAAVPQGGKDYGQATLNLSWELDFWGKNRSALAGAISEQRAAEAEVAQTRLILSTSVASAYAELVHLFAVRDTAEASLTLRTKTVALFHQRNENGLENLASVRQVEARQAAAKAELLGVDERIALLRNGMAALLGDGPDRGLAITRPTVQFTGGAGLPSNLSLELLGRRPDIVAARLRTEAAAKRIDQQKAGFYPSINLMAFVGLQSLGIDKLVKSGSGFGSVGPAISLPIFNTQGLQAQLRGARAEYDASVSIYNATLSNALREVADAATSRKALDGELAASRAAVAAAVDAYDIVDKRYKGALATYLDVLSAEDALVSAQRSLADVETRAVVLNVALVRALGGGYQNPEKQSSGKLGITG</sequence>
<dbReference type="Gene3D" id="2.20.200.10">
    <property type="entry name" value="Outer membrane efflux proteins (OEP)"/>
    <property type="match status" value="1"/>
</dbReference>
<evidence type="ECO:0000313" key="11">
    <source>
        <dbReference type="Proteomes" id="UP001596045"/>
    </source>
</evidence>
<comment type="similarity">
    <text evidence="2 9">Belongs to the outer membrane factor (OMF) (TC 1.B.17) family.</text>
</comment>
<evidence type="ECO:0000256" key="5">
    <source>
        <dbReference type="ARBA" id="ARBA00022729"/>
    </source>
</evidence>
<evidence type="ECO:0000313" key="10">
    <source>
        <dbReference type="EMBL" id="MFC5472751.1"/>
    </source>
</evidence>
<evidence type="ECO:0000256" key="4">
    <source>
        <dbReference type="ARBA" id="ARBA00022692"/>
    </source>
</evidence>
<dbReference type="InterPro" id="IPR003423">
    <property type="entry name" value="OMP_efflux"/>
</dbReference>
<feature type="signal peptide" evidence="9">
    <location>
        <begin position="1"/>
        <end position="31"/>
    </location>
</feature>
<keyword evidence="7 9" id="KW-0564">Palmitate</keyword>
<feature type="chain" id="PRO_5045004073" evidence="9">
    <location>
        <begin position="32"/>
        <end position="494"/>
    </location>
</feature>
<evidence type="ECO:0000256" key="6">
    <source>
        <dbReference type="ARBA" id="ARBA00023136"/>
    </source>
</evidence>
<keyword evidence="3 9" id="KW-1134">Transmembrane beta strand</keyword>
<protein>
    <submittedName>
        <fullName evidence="10">Efflux transporter outer membrane subunit</fullName>
    </submittedName>
</protein>
<comment type="caution">
    <text evidence="10">The sequence shown here is derived from an EMBL/GenBank/DDBJ whole genome shotgun (WGS) entry which is preliminary data.</text>
</comment>
<accession>A0ABW0M573</accession>
<gene>
    <name evidence="10" type="ORF">ACFPM8_02155</name>
</gene>
<proteinExistence type="inferred from homology"/>
<evidence type="ECO:0000256" key="1">
    <source>
        <dbReference type="ARBA" id="ARBA00004370"/>
    </source>
</evidence>
<keyword evidence="5 9" id="KW-0732">Signal</keyword>
<keyword evidence="6 9" id="KW-0472">Membrane</keyword>
<evidence type="ECO:0000256" key="7">
    <source>
        <dbReference type="ARBA" id="ARBA00023139"/>
    </source>
</evidence>
<evidence type="ECO:0000256" key="2">
    <source>
        <dbReference type="ARBA" id="ARBA00007613"/>
    </source>
</evidence>